<accession>A0ABS8CSM5</accession>
<evidence type="ECO:0000313" key="1">
    <source>
        <dbReference type="EMBL" id="MCB5412405.1"/>
    </source>
</evidence>
<dbReference type="Proteomes" id="UP001198571">
    <property type="component" value="Unassembled WGS sequence"/>
</dbReference>
<gene>
    <name evidence="1" type="ORF">H0485_20775</name>
</gene>
<evidence type="ECO:0000313" key="2">
    <source>
        <dbReference type="Proteomes" id="UP001198571"/>
    </source>
</evidence>
<dbReference type="EMBL" id="JACDXX010000053">
    <property type="protein sequence ID" value="MCB5412405.1"/>
    <property type="molecule type" value="Genomic_DNA"/>
</dbReference>
<keyword evidence="2" id="KW-1185">Reference proteome</keyword>
<comment type="caution">
    <text evidence="1">The sequence shown here is derived from an EMBL/GenBank/DDBJ whole genome shotgun (WGS) entry which is preliminary data.</text>
</comment>
<proteinExistence type="predicted"/>
<evidence type="ECO:0008006" key="3">
    <source>
        <dbReference type="Google" id="ProtNLM"/>
    </source>
</evidence>
<name>A0ABS8CSM5_9RHOB</name>
<protein>
    <recommendedName>
        <fullName evidence="3">J domain-containing protein</fullName>
    </recommendedName>
</protein>
<sequence length="70" mass="7521">MPAAPTAPPDPFYPLLGLSPDAAAFTVLRAAARAFHPTIRKDSGLRLARRRFYRQMLAAHAAAVSTFPGT</sequence>
<reference evidence="1 2" key="1">
    <citation type="submission" date="2020-07" db="EMBL/GenBank/DDBJ databases">
        <title>Pseudogemmobacter sp. nov., isolated from poultry manure in Taiwan.</title>
        <authorList>
            <person name="Lin S.-Y."/>
            <person name="Tang Y.-S."/>
            <person name="Young C.-C."/>
        </authorList>
    </citation>
    <scope>NUCLEOTIDE SEQUENCE [LARGE SCALE GENOMIC DNA]</scope>
    <source>
        <strain evidence="1 2">CC-YST710</strain>
    </source>
</reference>
<organism evidence="1 2">
    <name type="scientific">Pseudogemmobacter faecipullorum</name>
    <dbReference type="NCBI Taxonomy" id="2755041"/>
    <lineage>
        <taxon>Bacteria</taxon>
        <taxon>Pseudomonadati</taxon>
        <taxon>Pseudomonadota</taxon>
        <taxon>Alphaproteobacteria</taxon>
        <taxon>Rhodobacterales</taxon>
        <taxon>Paracoccaceae</taxon>
        <taxon>Pseudogemmobacter</taxon>
    </lineage>
</organism>